<feature type="signal peptide" evidence="2">
    <location>
        <begin position="1"/>
        <end position="29"/>
    </location>
</feature>
<dbReference type="InterPro" id="IPR002491">
    <property type="entry name" value="ABC_transptr_periplasmic_BD"/>
</dbReference>
<reference evidence="5 7" key="2">
    <citation type="submission" date="2017-10" db="EMBL/GenBank/DDBJ databases">
        <title>The new phylogeny of genus Mycobacterium.</title>
        <authorList>
            <person name="Tortoli E."/>
            <person name="Trovato A."/>
            <person name="Cirillo D.M."/>
        </authorList>
    </citation>
    <scope>NUCLEOTIDE SEQUENCE [LARGE SCALE GENOMIC DNA]</scope>
    <source>
        <strain evidence="5 7">IP141170001</strain>
    </source>
</reference>
<reference evidence="4 6" key="1">
    <citation type="submission" date="2016-09" db="EMBL/GenBank/DDBJ databases">
        <title>genome sequences of unsequenced Mycobacteria.</title>
        <authorList>
            <person name="Greninger A.L."/>
            <person name="Jerome K.R."/>
            <person name="Mcnair B."/>
            <person name="Wallis C."/>
            <person name="Fang F."/>
        </authorList>
    </citation>
    <scope>NUCLEOTIDE SEQUENCE [LARGE SCALE GENOMIC DNA]</scope>
    <source>
        <strain evidence="4 6">BM1</strain>
    </source>
</reference>
<dbReference type="AlphaFoldDB" id="A0A1Q4H8G3"/>
<accession>A0A1Q4H8G3</accession>
<dbReference type="Pfam" id="PF01497">
    <property type="entry name" value="Peripla_BP_2"/>
    <property type="match status" value="1"/>
</dbReference>
<dbReference type="SUPFAM" id="SSF53807">
    <property type="entry name" value="Helical backbone' metal receptor"/>
    <property type="match status" value="1"/>
</dbReference>
<dbReference type="EMBL" id="PDCR01000017">
    <property type="protein sequence ID" value="PEG53849.1"/>
    <property type="molecule type" value="Genomic_DNA"/>
</dbReference>
<feature type="chain" id="PRO_5011898952" description="Fe/B12 periplasmic-binding domain-containing protein" evidence="2">
    <location>
        <begin position="30"/>
        <end position="332"/>
    </location>
</feature>
<comment type="similarity">
    <text evidence="1">Belongs to the bacterial solute-binding protein 8 family.</text>
</comment>
<dbReference type="PANTHER" id="PTHR30535">
    <property type="entry name" value="VITAMIN B12-BINDING PROTEIN"/>
    <property type="match status" value="1"/>
</dbReference>
<evidence type="ECO:0000259" key="3">
    <source>
        <dbReference type="PROSITE" id="PS50983"/>
    </source>
</evidence>
<proteinExistence type="inferred from homology"/>
<evidence type="ECO:0000256" key="1">
    <source>
        <dbReference type="ARBA" id="ARBA00008814"/>
    </source>
</evidence>
<evidence type="ECO:0000313" key="5">
    <source>
        <dbReference type="EMBL" id="PEG53849.1"/>
    </source>
</evidence>
<dbReference type="PROSITE" id="PS50983">
    <property type="entry name" value="FE_B12_PBP"/>
    <property type="match status" value="1"/>
</dbReference>
<name>A0A1Q4H8G3_9MYCO</name>
<evidence type="ECO:0000313" key="4">
    <source>
        <dbReference type="EMBL" id="OPE53178.1"/>
    </source>
</evidence>
<dbReference type="STRING" id="1801.BRW64_21320"/>
<dbReference type="Proteomes" id="UP000220340">
    <property type="component" value="Unassembled WGS sequence"/>
</dbReference>
<dbReference type="InterPro" id="IPR050902">
    <property type="entry name" value="ABC_Transporter_SBP"/>
</dbReference>
<comment type="caution">
    <text evidence="5">The sequence shown here is derived from an EMBL/GenBank/DDBJ whole genome shotgun (WGS) entry which is preliminary data.</text>
</comment>
<sequence>MAVSVVSLSARRALAAAATLSLLLGGCSAGPSADPVAESIAGYPVSVDNCGVAVTLDQPPTRAVGYFQQSAELMLALGLQDSVVATVYPDNPPLPRYAEAYRAIPELSAKDASFEQIVALAPDFVYGGYSSAFDESAGRSRKAFESAGITSYLNPEYCATAPIVMDDVYEEVQTVATLFGVPERADELITDMQASVSAAGDRTAGVTPLRAFVYDSGEDTAFTAGGQGIGNQIMELAGARNIFSDVPETFADVSWEQVVERAPDVIVIYDYFGTPSVEEKKAFLRSRPELADVPAIRDDRFAVLTLQDAVLGVRAPYAVESLGAQLHPDRFR</sequence>
<dbReference type="Gene3D" id="3.40.50.1980">
    <property type="entry name" value="Nitrogenase molybdenum iron protein domain"/>
    <property type="match status" value="2"/>
</dbReference>
<dbReference type="PANTHER" id="PTHR30535:SF7">
    <property type="entry name" value="IRON(III) DICITRATE-BINDING PROTEIN"/>
    <property type="match status" value="1"/>
</dbReference>
<dbReference type="Proteomes" id="UP000191039">
    <property type="component" value="Unassembled WGS sequence"/>
</dbReference>
<keyword evidence="7" id="KW-1185">Reference proteome</keyword>
<evidence type="ECO:0000313" key="6">
    <source>
        <dbReference type="Proteomes" id="UP000191039"/>
    </source>
</evidence>
<gene>
    <name evidence="4" type="ORF">BV510_16960</name>
    <name evidence="5" type="ORF">CRI78_14455</name>
</gene>
<organism evidence="5 7">
    <name type="scientific">Mycolicibacterium diernhoferi</name>
    <dbReference type="NCBI Taxonomy" id="1801"/>
    <lineage>
        <taxon>Bacteria</taxon>
        <taxon>Bacillati</taxon>
        <taxon>Actinomycetota</taxon>
        <taxon>Actinomycetes</taxon>
        <taxon>Mycobacteriales</taxon>
        <taxon>Mycobacteriaceae</taxon>
        <taxon>Mycolicibacterium</taxon>
    </lineage>
</organism>
<evidence type="ECO:0000256" key="2">
    <source>
        <dbReference type="SAM" id="SignalP"/>
    </source>
</evidence>
<keyword evidence="2" id="KW-0732">Signal</keyword>
<evidence type="ECO:0000313" key="7">
    <source>
        <dbReference type="Proteomes" id="UP000220340"/>
    </source>
</evidence>
<dbReference type="EMBL" id="MIJD01000180">
    <property type="protein sequence ID" value="OPE53178.1"/>
    <property type="molecule type" value="Genomic_DNA"/>
</dbReference>
<dbReference type="OrthoDB" id="9797850at2"/>
<protein>
    <recommendedName>
        <fullName evidence="3">Fe/B12 periplasmic-binding domain-containing protein</fullName>
    </recommendedName>
</protein>
<feature type="domain" description="Fe/B12 periplasmic-binding" evidence="3">
    <location>
        <begin position="62"/>
        <end position="332"/>
    </location>
</feature>
<dbReference type="CDD" id="cd01148">
    <property type="entry name" value="TroA_a"/>
    <property type="match status" value="1"/>
</dbReference>